<dbReference type="GO" id="GO:0005635">
    <property type="term" value="C:nuclear envelope"/>
    <property type="evidence" value="ECO:0007669"/>
    <property type="project" value="UniProtKB-SubCell"/>
</dbReference>
<keyword evidence="6" id="KW-0158">Chromosome</keyword>
<dbReference type="GO" id="GO:0072686">
    <property type="term" value="C:mitotic spindle"/>
    <property type="evidence" value="ECO:0007669"/>
    <property type="project" value="TreeGrafter"/>
</dbReference>
<keyword evidence="14" id="KW-0007">Acetylation</keyword>
<keyword evidence="19" id="KW-0137">Centromere</keyword>
<evidence type="ECO:0000313" key="24">
    <source>
        <dbReference type="Proteomes" id="UP001152795"/>
    </source>
</evidence>
<evidence type="ECO:0000256" key="8">
    <source>
        <dbReference type="ARBA" id="ARBA00022499"/>
    </source>
</evidence>
<evidence type="ECO:0000256" key="18">
    <source>
        <dbReference type="ARBA" id="ARBA00023306"/>
    </source>
</evidence>
<evidence type="ECO:0000256" key="17">
    <source>
        <dbReference type="ARBA" id="ARBA00023242"/>
    </source>
</evidence>
<keyword evidence="16" id="KW-0206">Cytoskeleton</keyword>
<evidence type="ECO:0000256" key="5">
    <source>
        <dbReference type="ARBA" id="ARBA00008029"/>
    </source>
</evidence>
<evidence type="ECO:0000313" key="23">
    <source>
        <dbReference type="EMBL" id="CAB4005412.1"/>
    </source>
</evidence>
<dbReference type="EMBL" id="CACRXK020005190">
    <property type="protein sequence ID" value="CAB4005412.1"/>
    <property type="molecule type" value="Genomic_DNA"/>
</dbReference>
<keyword evidence="13" id="KW-0832">Ubl conjugation</keyword>
<proteinExistence type="inferred from homology"/>
<keyword evidence="24" id="KW-1185">Reference proteome</keyword>
<dbReference type="PANTHER" id="PTHR23168">
    <property type="entry name" value="MITOTIC SPINDLE ASSEMBLY CHECKPOINT PROTEIN MAD1 MITOTIC ARREST DEFICIENT-LIKE PROTEIN 1"/>
    <property type="match status" value="1"/>
</dbReference>
<dbReference type="GO" id="GO:0005813">
    <property type="term" value="C:centrosome"/>
    <property type="evidence" value="ECO:0007669"/>
    <property type="project" value="UniProtKB-SubCell"/>
</dbReference>
<keyword evidence="12" id="KW-0995">Kinetochore</keyword>
<keyword evidence="18" id="KW-0131">Cell cycle</keyword>
<evidence type="ECO:0000256" key="15">
    <source>
        <dbReference type="ARBA" id="ARBA00023054"/>
    </source>
</evidence>
<dbReference type="AlphaFoldDB" id="A0A6S7IHR3"/>
<gene>
    <name evidence="23" type="ORF">PACLA_8A058097</name>
</gene>
<keyword evidence="7" id="KW-0963">Cytoplasm</keyword>
<evidence type="ECO:0000256" key="3">
    <source>
        <dbReference type="ARBA" id="ARBA00004629"/>
    </source>
</evidence>
<evidence type="ECO:0000256" key="14">
    <source>
        <dbReference type="ARBA" id="ARBA00022990"/>
    </source>
</evidence>
<evidence type="ECO:0000256" key="11">
    <source>
        <dbReference type="ARBA" id="ARBA00022776"/>
    </source>
</evidence>
<keyword evidence="9" id="KW-0597">Phosphoprotein</keyword>
<sequence length="329" mass="38305">MKRLNKLLSLVTTERNGCRRLLNSYDSGDSTNYTTQLKSRVQQAEEQLLSCNNHIEKLENDLKMSIEKSSEGTAKYNKLKIEYDVLIKQDDGVKRQVVENTSNVKQEKSNSQNDIEKLELENKRLLEKVEILEARIEQRNLQGDFDPSKVKVVHFSQNPFTHARQLRSAEFEKLREECERLRKKVKMLEEGNTSKPTRIEQIVIDEASPHEVKDLQAQVSSAERKNKRLKEVFAQKIQEFREACYSLTGYRIDVVQDQQYKLKSMYAERSSDCLLFQCNANGKTMLLETDFSLQVKSLIDQYLIQCNSIPAFLSSVTLELFERQTQMMN</sequence>
<organism evidence="23 24">
    <name type="scientific">Paramuricea clavata</name>
    <name type="common">Red gorgonian</name>
    <name type="synonym">Violescent sea-whip</name>
    <dbReference type="NCBI Taxonomy" id="317549"/>
    <lineage>
        <taxon>Eukaryota</taxon>
        <taxon>Metazoa</taxon>
        <taxon>Cnidaria</taxon>
        <taxon>Anthozoa</taxon>
        <taxon>Octocorallia</taxon>
        <taxon>Malacalcyonacea</taxon>
        <taxon>Plexauridae</taxon>
        <taxon>Paramuricea</taxon>
    </lineage>
</organism>
<comment type="similarity">
    <text evidence="5">Belongs to the MAD1 family.</text>
</comment>
<dbReference type="FunFam" id="3.30.457.60:FF:000002">
    <property type="entry name" value="Mitotic spindle assembly checkpoint protein MAD1"/>
    <property type="match status" value="1"/>
</dbReference>
<evidence type="ECO:0000256" key="7">
    <source>
        <dbReference type="ARBA" id="ARBA00022490"/>
    </source>
</evidence>
<name>A0A6S7IHR3_PARCT</name>
<evidence type="ECO:0000256" key="6">
    <source>
        <dbReference type="ARBA" id="ARBA00022454"/>
    </source>
</evidence>
<dbReference type="SUPFAM" id="SSF75704">
    <property type="entry name" value="Mitotic arrest deficient-like 1, Mad1"/>
    <property type="match status" value="1"/>
</dbReference>
<evidence type="ECO:0000256" key="12">
    <source>
        <dbReference type="ARBA" id="ARBA00022838"/>
    </source>
</evidence>
<accession>A0A6S7IHR3</accession>
<evidence type="ECO:0000256" key="1">
    <source>
        <dbReference type="ARBA" id="ARBA00004259"/>
    </source>
</evidence>
<dbReference type="Gene3D" id="6.10.250.90">
    <property type="match status" value="1"/>
</dbReference>
<dbReference type="GO" id="GO:0000922">
    <property type="term" value="C:spindle pole"/>
    <property type="evidence" value="ECO:0007669"/>
    <property type="project" value="UniProtKB-SubCell"/>
</dbReference>
<dbReference type="Gene3D" id="1.20.5.170">
    <property type="match status" value="1"/>
</dbReference>
<dbReference type="GO" id="GO:0007094">
    <property type="term" value="P:mitotic spindle assembly checkpoint signaling"/>
    <property type="evidence" value="ECO:0007669"/>
    <property type="project" value="InterPro"/>
</dbReference>
<dbReference type="FunFam" id="1.20.5.170:FF:000051">
    <property type="entry name" value="mitotic spindle assembly checkpoint protein MAD1"/>
    <property type="match status" value="1"/>
</dbReference>
<evidence type="ECO:0000256" key="19">
    <source>
        <dbReference type="ARBA" id="ARBA00023328"/>
    </source>
</evidence>
<evidence type="ECO:0000256" key="13">
    <source>
        <dbReference type="ARBA" id="ARBA00022843"/>
    </source>
</evidence>
<dbReference type="Proteomes" id="UP001152795">
    <property type="component" value="Unassembled WGS sequence"/>
</dbReference>
<keyword evidence="15" id="KW-0175">Coiled coil</keyword>
<dbReference type="GO" id="GO:1990728">
    <property type="term" value="C:mitotic spindle assembly checkpoint MAD1-MAD2 complex"/>
    <property type="evidence" value="ECO:0007669"/>
    <property type="project" value="UniProtKB-ARBA"/>
</dbReference>
<keyword evidence="11" id="KW-0498">Mitosis</keyword>
<keyword evidence="17" id="KW-0539">Nucleus</keyword>
<reference evidence="23" key="1">
    <citation type="submission" date="2020-04" db="EMBL/GenBank/DDBJ databases">
        <authorList>
            <person name="Alioto T."/>
            <person name="Alioto T."/>
            <person name="Gomez Garrido J."/>
        </authorList>
    </citation>
    <scope>NUCLEOTIDE SEQUENCE</scope>
    <source>
        <strain evidence="23">A484AB</strain>
    </source>
</reference>
<evidence type="ECO:0000256" key="10">
    <source>
        <dbReference type="ARBA" id="ARBA00022618"/>
    </source>
</evidence>
<dbReference type="InterPro" id="IPR008672">
    <property type="entry name" value="Mad1"/>
</dbReference>
<comment type="subcellular location">
    <subcellularLocation>
        <location evidence="3">Chromosome</location>
        <location evidence="3">Centromere</location>
        <location evidence="3">Kinetochore</location>
    </subcellularLocation>
    <subcellularLocation>
        <location evidence="2">Cytoplasm</location>
        <location evidence="2">Cytoskeleton</location>
        <location evidence="2">Microtubule organizing center</location>
        <location evidence="2">Centrosome</location>
    </subcellularLocation>
    <subcellularLocation>
        <location evidence="4">Cytoplasm</location>
        <location evidence="4">Cytoskeleton</location>
        <location evidence="4">Spindle pole</location>
    </subcellularLocation>
    <subcellularLocation>
        <location evidence="1">Nucleus envelope</location>
    </subcellularLocation>
</comment>
<dbReference type="GO" id="GO:0051315">
    <property type="term" value="P:attachment of mitotic spindle microtubules to kinetochore"/>
    <property type="evidence" value="ECO:0007669"/>
    <property type="project" value="TreeGrafter"/>
</dbReference>
<evidence type="ECO:0000256" key="2">
    <source>
        <dbReference type="ARBA" id="ARBA00004300"/>
    </source>
</evidence>
<evidence type="ECO:0000256" key="20">
    <source>
        <dbReference type="ARBA" id="ARBA00053509"/>
    </source>
</evidence>
<comment type="function">
    <text evidence="20">Component of the spindle-assembly checkpoint that prevents the onset of anaphase until all chromosomes are properly aligned at the metaphase plate. Forms a heterotetrameric complex with the closed conformation form of MAD2L1 (C-MAD2) at unattached kinetochores during prometaphase, recruits an open conformation of MAD2L1 (O-MAD2) and promotes the conversion of O-MAD2 to C-MAD2, which ensures mitotic checkpoint signaling.</text>
</comment>
<evidence type="ECO:0000256" key="9">
    <source>
        <dbReference type="ARBA" id="ARBA00022553"/>
    </source>
</evidence>
<dbReference type="GO" id="GO:0051301">
    <property type="term" value="P:cell division"/>
    <property type="evidence" value="ECO:0007669"/>
    <property type="project" value="UniProtKB-KW"/>
</dbReference>
<keyword evidence="8" id="KW-1017">Isopeptide bond</keyword>
<evidence type="ECO:0000256" key="4">
    <source>
        <dbReference type="ARBA" id="ARBA00004647"/>
    </source>
</evidence>
<evidence type="ECO:0000256" key="22">
    <source>
        <dbReference type="ARBA" id="ARBA00075803"/>
    </source>
</evidence>
<dbReference type="PANTHER" id="PTHR23168:SF0">
    <property type="entry name" value="MITOTIC SPINDLE ASSEMBLY CHECKPOINT PROTEIN MAD1"/>
    <property type="match status" value="1"/>
</dbReference>
<dbReference type="Pfam" id="PF05557">
    <property type="entry name" value="MAD"/>
    <property type="match status" value="1"/>
</dbReference>
<dbReference type="OrthoDB" id="331602at2759"/>
<dbReference type="Gene3D" id="3.30.457.60">
    <property type="match status" value="1"/>
</dbReference>
<evidence type="ECO:0000256" key="16">
    <source>
        <dbReference type="ARBA" id="ARBA00023212"/>
    </source>
</evidence>
<dbReference type="GO" id="GO:1990706">
    <property type="term" value="C:MAD1 complex"/>
    <property type="evidence" value="ECO:0007669"/>
    <property type="project" value="UniProtKB-ARBA"/>
</dbReference>
<protein>
    <recommendedName>
        <fullName evidence="21">Mitotic spindle assembly checkpoint protein MAD1</fullName>
    </recommendedName>
    <alternativeName>
        <fullName evidence="22">Mitotic arrest deficient 1-like protein 1</fullName>
    </alternativeName>
</protein>
<comment type="caution">
    <text evidence="23">The sequence shown here is derived from an EMBL/GenBank/DDBJ whole genome shotgun (WGS) entry which is preliminary data.</text>
</comment>
<dbReference type="GO" id="GO:0000776">
    <property type="term" value="C:kinetochore"/>
    <property type="evidence" value="ECO:0007669"/>
    <property type="project" value="UniProtKB-KW"/>
</dbReference>
<evidence type="ECO:0000256" key="21">
    <source>
        <dbReference type="ARBA" id="ARBA00073985"/>
    </source>
</evidence>
<keyword evidence="10" id="KW-0132">Cell division</keyword>